<dbReference type="Gene3D" id="1.20.120.810">
    <property type="entry name" value="Vinculin, Vh2 four-helix bundle"/>
    <property type="match status" value="1"/>
</dbReference>
<feature type="compositionally biased region" description="Pro residues" evidence="3">
    <location>
        <begin position="665"/>
        <end position="679"/>
    </location>
</feature>
<comment type="subcellular location">
    <subcellularLocation>
        <location evidence="1">Cytoplasm</location>
    </subcellularLocation>
</comment>
<evidence type="ECO:0000256" key="1">
    <source>
        <dbReference type="ARBA" id="ARBA00004496"/>
    </source>
</evidence>
<keyword evidence="2" id="KW-0963">Cytoplasm</keyword>
<sequence length="726" mass="80441">MLSAIQETLSTLDVLQKQVGNDNVHEHLHNLLKSLSVAIEAIESNVKLEVHKRFHSKIKLCASQLVKTLPDLVNLARDSNANAFKEISDYLIDKIRWCLLEVLRLSSGGGSDDDSEPSGMFVKIMDDTYKKLTSPSNSSVTIDSEFRASVDELLCQALTIAKLSEDEDSNEITAACKNVLRSLSEIEVNAEISKGNFLCDSLAVSLEKLERKVNVAVLRVFLHLGACPNYPLKQLTLKALTQSVNIRKPTDLLSDLELFDLYCERVQLLGHFAVACSSNSSLKLRILCCLASVEFCENFCHQAAEDFYLAPQDKNKKYFFKFLVDEYQKETKELTFLIDCVVDTCTYVQVALDDLSPLASNMKHSTMGGGSVFFEKSTTELFLARCIRLGKHLHSAQDETFAVEPNLSLAVKNFDSVLKRFHNRLRANTLNSSSTQELINLMETAVAAIEKIANLIESFYEQSFVNSVAHLNRITPHYRRTPKSSKAQPGRTFEKMADFPETPLGSSNPPARQFRVSTAGSTPRKNDILDPYLAKVRETPRLKSSLYVVTPRKTPRHLAVANFDDTLGISGVLSRIADTQDTFASENHVSAHRTIDFNLTDLNDKDDNRSSTDNWVLGSSTINDESNDRCRLSSPPSGTSPLPPSGTTLLPPSGTTLLPPSGTSPLPPPAPRYLPPPPLERNTRARRPAPAQSDAGVRRGPRAIFRPSPCDRALFIAMVRPDLCGN</sequence>
<accession>A0ABN7BAY9</accession>
<dbReference type="Proteomes" id="UP001307889">
    <property type="component" value="Chromosome 13"/>
</dbReference>
<feature type="compositionally biased region" description="Polar residues" evidence="3">
    <location>
        <begin position="611"/>
        <end position="624"/>
    </location>
</feature>
<dbReference type="PANTHER" id="PTHR18914:SF33">
    <property type="entry name" value="RE47911P-RELATED"/>
    <property type="match status" value="1"/>
</dbReference>
<feature type="compositionally biased region" description="Low complexity" evidence="3">
    <location>
        <begin position="632"/>
        <end position="664"/>
    </location>
</feature>
<gene>
    <name evidence="4" type="ORF">NTJ_14379</name>
</gene>
<organism evidence="4 5">
    <name type="scientific">Nesidiocoris tenuis</name>
    <dbReference type="NCBI Taxonomy" id="355587"/>
    <lineage>
        <taxon>Eukaryota</taxon>
        <taxon>Metazoa</taxon>
        <taxon>Ecdysozoa</taxon>
        <taxon>Arthropoda</taxon>
        <taxon>Hexapoda</taxon>
        <taxon>Insecta</taxon>
        <taxon>Pterygota</taxon>
        <taxon>Neoptera</taxon>
        <taxon>Paraneoptera</taxon>
        <taxon>Hemiptera</taxon>
        <taxon>Heteroptera</taxon>
        <taxon>Panheteroptera</taxon>
        <taxon>Cimicomorpha</taxon>
        <taxon>Miridae</taxon>
        <taxon>Dicyphina</taxon>
        <taxon>Nesidiocoris</taxon>
    </lineage>
</organism>
<feature type="region of interest" description="Disordered" evidence="3">
    <location>
        <begin position="600"/>
        <end position="703"/>
    </location>
</feature>
<feature type="compositionally biased region" description="Polar residues" evidence="3">
    <location>
        <begin position="504"/>
        <end position="523"/>
    </location>
</feature>
<protein>
    <submittedName>
        <fullName evidence="4">Serendipity locus protein alpha</fullName>
    </submittedName>
</protein>
<evidence type="ECO:0000256" key="2">
    <source>
        <dbReference type="ARBA" id="ARBA00022490"/>
    </source>
</evidence>
<feature type="region of interest" description="Disordered" evidence="3">
    <location>
        <begin position="500"/>
        <end position="523"/>
    </location>
</feature>
<evidence type="ECO:0000313" key="4">
    <source>
        <dbReference type="EMBL" id="BET01562.1"/>
    </source>
</evidence>
<evidence type="ECO:0000256" key="3">
    <source>
        <dbReference type="SAM" id="MobiDB-lite"/>
    </source>
</evidence>
<keyword evidence="5" id="KW-1185">Reference proteome</keyword>
<name>A0ABN7BAY9_9HEMI</name>
<reference evidence="4 5" key="1">
    <citation type="submission" date="2023-09" db="EMBL/GenBank/DDBJ databases">
        <title>Nesidiocoris tenuis whole genome shotgun sequence.</title>
        <authorList>
            <person name="Shibata T."/>
            <person name="Shimoda M."/>
            <person name="Kobayashi T."/>
            <person name="Uehara T."/>
        </authorList>
    </citation>
    <scope>NUCLEOTIDE SEQUENCE [LARGE SCALE GENOMIC DNA]</scope>
    <source>
        <strain evidence="4 5">Japan</strain>
    </source>
</reference>
<evidence type="ECO:0000313" key="5">
    <source>
        <dbReference type="Proteomes" id="UP001307889"/>
    </source>
</evidence>
<dbReference type="EMBL" id="AP028921">
    <property type="protein sequence ID" value="BET01562.1"/>
    <property type="molecule type" value="Genomic_DNA"/>
</dbReference>
<dbReference type="PANTHER" id="PTHR18914">
    <property type="entry name" value="ALPHA CATENIN"/>
    <property type="match status" value="1"/>
</dbReference>
<proteinExistence type="predicted"/>